<proteinExistence type="predicted"/>
<keyword evidence="2" id="KW-1185">Reference proteome</keyword>
<dbReference type="EMBL" id="VHII01000012">
    <property type="protein sequence ID" value="KAF1382335.1"/>
    <property type="molecule type" value="Genomic_DNA"/>
</dbReference>
<comment type="caution">
    <text evidence="1">The sequence shown here is derived from an EMBL/GenBank/DDBJ whole genome shotgun (WGS) entry which is preliminary data.</text>
</comment>
<reference evidence="1 2" key="1">
    <citation type="submission" date="2019-06" db="EMBL/GenBank/DDBJ databases">
        <title>A chromosome-scale genome assembly of the European perch, Perca fluviatilis.</title>
        <authorList>
            <person name="Roques C."/>
            <person name="Zahm M."/>
            <person name="Cabau C."/>
            <person name="Klopp C."/>
            <person name="Bouchez O."/>
            <person name="Donnadieu C."/>
            <person name="Kuhl H."/>
            <person name="Gislard M."/>
            <person name="Guendouz S."/>
            <person name="Journot L."/>
            <person name="Haffray P."/>
            <person name="Bestin A."/>
            <person name="Morvezen R."/>
            <person name="Feron R."/>
            <person name="Wen M."/>
            <person name="Jouanno E."/>
            <person name="Herpin A."/>
            <person name="Schartl M."/>
            <person name="Postlethwait J."/>
            <person name="Schaerlinger B."/>
            <person name="Chardard D."/>
            <person name="Lecocq T."/>
            <person name="Poncet C."/>
            <person name="Jaffrelo L."/>
            <person name="Lampietro C."/>
            <person name="Guiguen Y."/>
        </authorList>
    </citation>
    <scope>NUCLEOTIDE SEQUENCE [LARGE SCALE GENOMIC DNA]</scope>
    <source>
        <tissue evidence="1">Blood</tissue>
    </source>
</reference>
<protein>
    <submittedName>
        <fullName evidence="1">Uncharacterized protein</fullName>
    </submittedName>
</protein>
<gene>
    <name evidence="1" type="ORF">PFLUV_G00142700</name>
</gene>
<dbReference type="Proteomes" id="UP000465112">
    <property type="component" value="Chromosome 12"/>
</dbReference>
<evidence type="ECO:0000313" key="2">
    <source>
        <dbReference type="Proteomes" id="UP000465112"/>
    </source>
</evidence>
<organism evidence="1 2">
    <name type="scientific">Perca fluviatilis</name>
    <name type="common">European perch</name>
    <dbReference type="NCBI Taxonomy" id="8168"/>
    <lineage>
        <taxon>Eukaryota</taxon>
        <taxon>Metazoa</taxon>
        <taxon>Chordata</taxon>
        <taxon>Craniata</taxon>
        <taxon>Vertebrata</taxon>
        <taxon>Euteleostomi</taxon>
        <taxon>Actinopterygii</taxon>
        <taxon>Neopterygii</taxon>
        <taxon>Teleostei</taxon>
        <taxon>Neoteleostei</taxon>
        <taxon>Acanthomorphata</taxon>
        <taxon>Eupercaria</taxon>
        <taxon>Perciformes</taxon>
        <taxon>Percoidei</taxon>
        <taxon>Percidae</taxon>
        <taxon>Percinae</taxon>
        <taxon>Perca</taxon>
    </lineage>
</organism>
<evidence type="ECO:0000313" key="1">
    <source>
        <dbReference type="EMBL" id="KAF1382335.1"/>
    </source>
</evidence>
<dbReference type="AlphaFoldDB" id="A0A6A5EUU3"/>
<accession>A0A6A5EUU3</accession>
<name>A0A6A5EUU3_PERFL</name>
<sequence length="85" mass="9595">MSSLKRRSPLLGFSIYSISCCNTKISYSTYCFADVGSTLLSVAKGRRWSKGEKERDEEKYVGVRTFLCVHDSETHIARCVSIATY</sequence>